<evidence type="ECO:0000313" key="3">
    <source>
        <dbReference type="Proteomes" id="UP000273516"/>
    </source>
</evidence>
<dbReference type="Proteomes" id="UP000273516">
    <property type="component" value="Unassembled WGS sequence"/>
</dbReference>
<evidence type="ECO:0000256" key="1">
    <source>
        <dbReference type="SAM" id="MobiDB-lite"/>
    </source>
</evidence>
<comment type="caution">
    <text evidence="2">The sequence shown here is derived from an EMBL/GenBank/DDBJ whole genome shotgun (WGS) entry which is preliminary data.</text>
</comment>
<dbReference type="EMBL" id="QOKZ01000005">
    <property type="protein sequence ID" value="RMC34247.1"/>
    <property type="molecule type" value="Genomic_DNA"/>
</dbReference>
<reference evidence="2 3" key="1">
    <citation type="submission" date="2018-07" db="EMBL/GenBank/DDBJ databases">
        <authorList>
            <person name="Zhang Y."/>
            <person name="Wang L."/>
            <person name="Ma S."/>
        </authorList>
    </citation>
    <scope>NUCLEOTIDE SEQUENCE [LARGE SCALE GENOMIC DNA]</scope>
    <source>
        <strain evidence="2 3">4-2</strain>
    </source>
</reference>
<gene>
    <name evidence="2" type="ORF">C9E81_13860</name>
</gene>
<organism evidence="2 3">
    <name type="scientific">Paracoccus alkanivorans</name>
    <dbReference type="NCBI Taxonomy" id="2116655"/>
    <lineage>
        <taxon>Bacteria</taxon>
        <taxon>Pseudomonadati</taxon>
        <taxon>Pseudomonadota</taxon>
        <taxon>Alphaproteobacteria</taxon>
        <taxon>Rhodobacterales</taxon>
        <taxon>Paracoccaceae</taxon>
        <taxon>Paracoccus</taxon>
    </lineage>
</organism>
<dbReference type="PROSITE" id="PS51257">
    <property type="entry name" value="PROKAR_LIPOPROTEIN"/>
    <property type="match status" value="1"/>
</dbReference>
<dbReference type="RefSeq" id="WP_122112954.1">
    <property type="nucleotide sequence ID" value="NZ_QOKZ01000005.1"/>
</dbReference>
<dbReference type="AlphaFoldDB" id="A0A3M0MSF8"/>
<feature type="region of interest" description="Disordered" evidence="1">
    <location>
        <begin position="164"/>
        <end position="193"/>
    </location>
</feature>
<keyword evidence="3" id="KW-1185">Reference proteome</keyword>
<sequence>MRGWLMISVLALAGCGEHRGWNPNYQFGAGSYGKYRAEREVALVSGDESPQVIPVARPAKAPTAEAIAGRSPVPAPATMGVRSGSRASGNAPVQIVPDDMLPKTTTGPYPGSTPVLVRYAFEADHQPGTAAYPRNAGSQAQAARVCASYESADAAQTAFLAAGGPQSDPRGMDPDGDGFVCGWDPAPFRKSQL</sequence>
<proteinExistence type="predicted"/>
<accession>A0A3M0MSF8</accession>
<evidence type="ECO:0000313" key="2">
    <source>
        <dbReference type="EMBL" id="RMC34247.1"/>
    </source>
</evidence>
<evidence type="ECO:0008006" key="4">
    <source>
        <dbReference type="Google" id="ProtNLM"/>
    </source>
</evidence>
<protein>
    <recommendedName>
        <fullName evidence="4">Excalibur calcium-binding domain-containing protein</fullName>
    </recommendedName>
</protein>
<feature type="region of interest" description="Disordered" evidence="1">
    <location>
        <begin position="70"/>
        <end position="101"/>
    </location>
</feature>
<dbReference type="OrthoDB" id="7951357at2"/>
<name>A0A3M0MSF8_9RHOB</name>